<dbReference type="Proteomes" id="UP000321805">
    <property type="component" value="Chromosome"/>
</dbReference>
<sequence>MPATDADSRLTGLSQRPKRADAARNYDKLVAAAREAFAQDGEGARLDDIAKRAGVGPGTLYRNFPTRQHLLEAVYVDEVEAIARAADALADHEPWDALRRWTRQFVDYVTTKRAIGSALLTYIDRDSEVFRSCRGAVFGAGDALLERARAAGEVRDDVAFADLAPLLGGIAAMQGADPATIDRSLDLVLDGLRYRPPAG</sequence>
<dbReference type="InterPro" id="IPR001647">
    <property type="entry name" value="HTH_TetR"/>
</dbReference>
<evidence type="ECO:0000256" key="2">
    <source>
        <dbReference type="ARBA" id="ARBA00023125"/>
    </source>
</evidence>
<dbReference type="InterPro" id="IPR050109">
    <property type="entry name" value="HTH-type_TetR-like_transc_reg"/>
</dbReference>
<evidence type="ECO:0000313" key="8">
    <source>
        <dbReference type="Proteomes" id="UP000321805"/>
    </source>
</evidence>
<dbReference type="SUPFAM" id="SSF46689">
    <property type="entry name" value="Homeodomain-like"/>
    <property type="match status" value="1"/>
</dbReference>
<dbReference type="KEGG" id="bsol:FSW04_02010"/>
<evidence type="ECO:0000256" key="3">
    <source>
        <dbReference type="ARBA" id="ARBA00023163"/>
    </source>
</evidence>
<keyword evidence="8" id="KW-1185">Reference proteome</keyword>
<dbReference type="Pfam" id="PF00440">
    <property type="entry name" value="TetR_N"/>
    <property type="match status" value="1"/>
</dbReference>
<evidence type="ECO:0000259" key="6">
    <source>
        <dbReference type="PROSITE" id="PS50977"/>
    </source>
</evidence>
<accession>A0A5B8U0E1</accession>
<dbReference type="SUPFAM" id="SSF48498">
    <property type="entry name" value="Tetracyclin repressor-like, C-terminal domain"/>
    <property type="match status" value="1"/>
</dbReference>
<dbReference type="Pfam" id="PF21597">
    <property type="entry name" value="TetR_C_43"/>
    <property type="match status" value="1"/>
</dbReference>
<dbReference type="OrthoDB" id="9795011at2"/>
<dbReference type="PANTHER" id="PTHR30055:SF234">
    <property type="entry name" value="HTH-TYPE TRANSCRIPTIONAL REGULATOR BETI"/>
    <property type="match status" value="1"/>
</dbReference>
<keyword evidence="3" id="KW-0804">Transcription</keyword>
<dbReference type="InterPro" id="IPR049445">
    <property type="entry name" value="TetR_SbtR-like_C"/>
</dbReference>
<evidence type="ECO:0000313" key="7">
    <source>
        <dbReference type="EMBL" id="QEC46473.1"/>
    </source>
</evidence>
<dbReference type="EMBL" id="CP042430">
    <property type="protein sequence ID" value="QEC46473.1"/>
    <property type="molecule type" value="Genomic_DNA"/>
</dbReference>
<dbReference type="PANTHER" id="PTHR30055">
    <property type="entry name" value="HTH-TYPE TRANSCRIPTIONAL REGULATOR RUTR"/>
    <property type="match status" value="1"/>
</dbReference>
<dbReference type="AlphaFoldDB" id="A0A5B8U0E1"/>
<dbReference type="RefSeq" id="WP_146915716.1">
    <property type="nucleotide sequence ID" value="NZ_CP042430.1"/>
</dbReference>
<feature type="domain" description="HTH tetR-type" evidence="6">
    <location>
        <begin position="23"/>
        <end position="82"/>
    </location>
</feature>
<gene>
    <name evidence="7" type="ORF">FSW04_02010</name>
</gene>
<feature type="region of interest" description="Disordered" evidence="5">
    <location>
        <begin position="1"/>
        <end position="22"/>
    </location>
</feature>
<dbReference type="GO" id="GO:0000976">
    <property type="term" value="F:transcription cis-regulatory region binding"/>
    <property type="evidence" value="ECO:0007669"/>
    <property type="project" value="TreeGrafter"/>
</dbReference>
<protein>
    <submittedName>
        <fullName evidence="7">TetR/AcrR family transcriptional regulator</fullName>
    </submittedName>
</protein>
<dbReference type="PRINTS" id="PR00455">
    <property type="entry name" value="HTHTETR"/>
</dbReference>
<evidence type="ECO:0000256" key="4">
    <source>
        <dbReference type="PROSITE-ProRule" id="PRU00335"/>
    </source>
</evidence>
<organism evidence="7 8">
    <name type="scientific">Baekduia soli</name>
    <dbReference type="NCBI Taxonomy" id="496014"/>
    <lineage>
        <taxon>Bacteria</taxon>
        <taxon>Bacillati</taxon>
        <taxon>Actinomycetota</taxon>
        <taxon>Thermoleophilia</taxon>
        <taxon>Solirubrobacterales</taxon>
        <taxon>Baekduiaceae</taxon>
        <taxon>Baekduia</taxon>
    </lineage>
</organism>
<dbReference type="InterPro" id="IPR009057">
    <property type="entry name" value="Homeodomain-like_sf"/>
</dbReference>
<feature type="DNA-binding region" description="H-T-H motif" evidence="4">
    <location>
        <begin position="45"/>
        <end position="64"/>
    </location>
</feature>
<dbReference type="Gene3D" id="1.10.357.10">
    <property type="entry name" value="Tetracycline Repressor, domain 2"/>
    <property type="match status" value="1"/>
</dbReference>
<proteinExistence type="predicted"/>
<dbReference type="InterPro" id="IPR036271">
    <property type="entry name" value="Tet_transcr_reg_TetR-rel_C_sf"/>
</dbReference>
<name>A0A5B8U0E1_9ACTN</name>
<dbReference type="PROSITE" id="PS50977">
    <property type="entry name" value="HTH_TETR_2"/>
    <property type="match status" value="1"/>
</dbReference>
<keyword evidence="2 4" id="KW-0238">DNA-binding</keyword>
<dbReference type="GO" id="GO:0003700">
    <property type="term" value="F:DNA-binding transcription factor activity"/>
    <property type="evidence" value="ECO:0007669"/>
    <property type="project" value="TreeGrafter"/>
</dbReference>
<keyword evidence="1" id="KW-0805">Transcription regulation</keyword>
<evidence type="ECO:0000256" key="1">
    <source>
        <dbReference type="ARBA" id="ARBA00023015"/>
    </source>
</evidence>
<reference evidence="7 8" key="1">
    <citation type="journal article" date="2018" name="J. Microbiol.">
        <title>Baekduia soli gen. nov., sp. nov., a novel bacterium isolated from the soil of Baekdu Mountain and proposal of a novel family name, Baekduiaceae fam. nov.</title>
        <authorList>
            <person name="An D.S."/>
            <person name="Siddiqi M.Z."/>
            <person name="Kim K.H."/>
            <person name="Yu H.S."/>
            <person name="Im W.T."/>
        </authorList>
    </citation>
    <scope>NUCLEOTIDE SEQUENCE [LARGE SCALE GENOMIC DNA]</scope>
    <source>
        <strain evidence="7 8">BR7-21</strain>
    </source>
</reference>
<evidence type="ECO:0000256" key="5">
    <source>
        <dbReference type="SAM" id="MobiDB-lite"/>
    </source>
</evidence>